<dbReference type="OrthoDB" id="9803751at2"/>
<sequence length="118" mass="13275">MIKTVFVFLSYSFIVQAQEAPKPNIILILSDDLGIGDISCYFGKYKTPNIDKIAAEGIRFTNYYSASPICSPSRAGIFTGQVAYFVEKTLTFLRENKGKPCYVNLWTDDVHARQYIGT</sequence>
<name>A0A4U0P9P6_9SPHI</name>
<organism evidence="6 7">
    <name type="scientific">Sphingobacterium olei</name>
    <dbReference type="NCBI Taxonomy" id="2571155"/>
    <lineage>
        <taxon>Bacteria</taxon>
        <taxon>Pseudomonadati</taxon>
        <taxon>Bacteroidota</taxon>
        <taxon>Sphingobacteriia</taxon>
        <taxon>Sphingobacteriales</taxon>
        <taxon>Sphingobacteriaceae</taxon>
        <taxon>Sphingobacterium</taxon>
    </lineage>
</organism>
<dbReference type="PROSITE" id="PS00523">
    <property type="entry name" value="SULFATASE_1"/>
    <property type="match status" value="1"/>
</dbReference>
<dbReference type="GO" id="GO:0046872">
    <property type="term" value="F:metal ion binding"/>
    <property type="evidence" value="ECO:0007669"/>
    <property type="project" value="UniProtKB-KW"/>
</dbReference>
<proteinExistence type="inferred from homology"/>
<feature type="domain" description="Sulfatase N-terminal" evidence="5">
    <location>
        <begin position="23"/>
        <end position="85"/>
    </location>
</feature>
<evidence type="ECO:0000256" key="1">
    <source>
        <dbReference type="ARBA" id="ARBA00008779"/>
    </source>
</evidence>
<protein>
    <recommendedName>
        <fullName evidence="5">Sulfatase N-terminal domain-containing protein</fullName>
    </recommendedName>
</protein>
<dbReference type="SUPFAM" id="SSF53649">
    <property type="entry name" value="Alkaline phosphatase-like"/>
    <property type="match status" value="1"/>
</dbReference>
<evidence type="ECO:0000259" key="5">
    <source>
        <dbReference type="Pfam" id="PF00884"/>
    </source>
</evidence>
<accession>A0A4U0P9P6</accession>
<dbReference type="PANTHER" id="PTHR42693:SF33">
    <property type="entry name" value="ARYLSULFATASE"/>
    <property type="match status" value="1"/>
</dbReference>
<dbReference type="Gene3D" id="3.40.720.10">
    <property type="entry name" value="Alkaline Phosphatase, subunit A"/>
    <property type="match status" value="1"/>
</dbReference>
<dbReference type="EMBL" id="SUME01000001">
    <property type="protein sequence ID" value="TJZ63562.1"/>
    <property type="molecule type" value="Genomic_DNA"/>
</dbReference>
<reference evidence="6 7" key="1">
    <citation type="submission" date="2019-04" db="EMBL/GenBank/DDBJ databases">
        <title>Sphingobacterium olei sp. nov., isolated from oil-contaminated soil.</title>
        <authorList>
            <person name="Liu B."/>
        </authorList>
    </citation>
    <scope>NUCLEOTIDE SEQUENCE [LARGE SCALE GENOMIC DNA]</scope>
    <source>
        <strain evidence="6 7">HAL-9</strain>
    </source>
</reference>
<dbReference type="Pfam" id="PF00884">
    <property type="entry name" value="Sulfatase"/>
    <property type="match status" value="1"/>
</dbReference>
<evidence type="ECO:0000256" key="3">
    <source>
        <dbReference type="ARBA" id="ARBA00022801"/>
    </source>
</evidence>
<dbReference type="AlphaFoldDB" id="A0A4U0P9P6"/>
<dbReference type="PANTHER" id="PTHR42693">
    <property type="entry name" value="ARYLSULFATASE FAMILY MEMBER"/>
    <property type="match status" value="1"/>
</dbReference>
<dbReference type="InterPro" id="IPR000917">
    <property type="entry name" value="Sulfatase_N"/>
</dbReference>
<dbReference type="InterPro" id="IPR017850">
    <property type="entry name" value="Alkaline_phosphatase_core_sf"/>
</dbReference>
<keyword evidence="3" id="KW-0378">Hydrolase</keyword>
<comment type="similarity">
    <text evidence="1">Belongs to the sulfatase family.</text>
</comment>
<keyword evidence="2" id="KW-0479">Metal-binding</keyword>
<keyword evidence="7" id="KW-1185">Reference proteome</keyword>
<evidence type="ECO:0000256" key="4">
    <source>
        <dbReference type="ARBA" id="ARBA00022837"/>
    </source>
</evidence>
<dbReference type="InterPro" id="IPR050738">
    <property type="entry name" value="Sulfatase"/>
</dbReference>
<gene>
    <name evidence="6" type="ORF">FAZ15_02875</name>
</gene>
<evidence type="ECO:0000256" key="2">
    <source>
        <dbReference type="ARBA" id="ARBA00022723"/>
    </source>
</evidence>
<dbReference type="Proteomes" id="UP000306808">
    <property type="component" value="Unassembled WGS sequence"/>
</dbReference>
<evidence type="ECO:0000313" key="7">
    <source>
        <dbReference type="Proteomes" id="UP000306808"/>
    </source>
</evidence>
<keyword evidence="4" id="KW-0106">Calcium</keyword>
<evidence type="ECO:0000313" key="6">
    <source>
        <dbReference type="EMBL" id="TJZ63562.1"/>
    </source>
</evidence>
<dbReference type="InterPro" id="IPR024607">
    <property type="entry name" value="Sulfatase_CS"/>
</dbReference>
<dbReference type="GO" id="GO:0004065">
    <property type="term" value="F:arylsulfatase activity"/>
    <property type="evidence" value="ECO:0007669"/>
    <property type="project" value="TreeGrafter"/>
</dbReference>
<comment type="caution">
    <text evidence="6">The sequence shown here is derived from an EMBL/GenBank/DDBJ whole genome shotgun (WGS) entry which is preliminary data.</text>
</comment>